<dbReference type="OrthoDB" id="1320396at2"/>
<comment type="caution">
    <text evidence="1">The sequence shown here is derived from an EMBL/GenBank/DDBJ whole genome shotgun (WGS) entry which is preliminary data.</text>
</comment>
<dbReference type="Proteomes" id="UP000294830">
    <property type="component" value="Unassembled WGS sequence"/>
</dbReference>
<evidence type="ECO:0000313" key="1">
    <source>
        <dbReference type="EMBL" id="TCN63665.1"/>
    </source>
</evidence>
<evidence type="ECO:0000313" key="2">
    <source>
        <dbReference type="Proteomes" id="UP000294830"/>
    </source>
</evidence>
<dbReference type="NCBIfam" id="TIGR03519">
    <property type="entry name" value="T9SS_PorP_fam"/>
    <property type="match status" value="1"/>
</dbReference>
<dbReference type="RefSeq" id="WP_131840103.1">
    <property type="nucleotide sequence ID" value="NZ_SLWB01000015.1"/>
</dbReference>
<reference evidence="1 2" key="1">
    <citation type="submission" date="2019-03" db="EMBL/GenBank/DDBJ databases">
        <title>Genomic Encyclopedia of Archaeal and Bacterial Type Strains, Phase II (KMG-II): from individual species to whole genera.</title>
        <authorList>
            <person name="Goeker M."/>
        </authorList>
    </citation>
    <scope>NUCLEOTIDE SEQUENCE [LARGE SCALE GENOMIC DNA]</scope>
    <source>
        <strain evidence="1 2">RL-C</strain>
    </source>
</reference>
<keyword evidence="2" id="KW-1185">Reference proteome</keyword>
<gene>
    <name evidence="1" type="ORF">CLV25_11515</name>
</gene>
<dbReference type="AlphaFoldDB" id="A0A4R2E7H2"/>
<organism evidence="1 2">
    <name type="scientific">Acetobacteroides hydrogenigenes</name>
    <dbReference type="NCBI Taxonomy" id="979970"/>
    <lineage>
        <taxon>Bacteria</taxon>
        <taxon>Pseudomonadati</taxon>
        <taxon>Bacteroidota</taxon>
        <taxon>Bacteroidia</taxon>
        <taxon>Bacteroidales</taxon>
        <taxon>Rikenellaceae</taxon>
        <taxon>Acetobacteroides</taxon>
    </lineage>
</organism>
<proteinExistence type="predicted"/>
<name>A0A4R2E7H2_9BACT</name>
<sequence length="314" mass="35017">MKSEIRKISLVITLSLSWIGLFAQQDSQYSAYMFTPYTLNPAAVGSDNLAHVYGGARLHQVGLDAEGRRTSAGFIFPFNISKLKNGFGILVSDDKFAYSKNLTIRGNYALQFKLDDKGVNNLGIGFGFGVLNGVFDNSLAKNSTTSLPWINPGKYTSTSIDLGVGVFFTSSRFYCGISANHLNSPKIPLDNLTYTLKQTFYVTAGYMMPIAESRFSFYPSFLVQTEFVATQVALSGVLDYNQKFWFGGSYRIDDAATALVGFKLFKSLQVGYSYDYLFSSLGKYSEGSHEFFLTYSFSLKRDKTPSRYKSIRFL</sequence>
<dbReference type="EMBL" id="SLWB01000015">
    <property type="protein sequence ID" value="TCN63665.1"/>
    <property type="molecule type" value="Genomic_DNA"/>
</dbReference>
<protein>
    <submittedName>
        <fullName evidence="1">Type IX secretion system PorP/SprF family membrane protein</fullName>
    </submittedName>
</protein>
<dbReference type="Pfam" id="PF11751">
    <property type="entry name" value="PorP_SprF"/>
    <property type="match status" value="1"/>
</dbReference>
<dbReference type="InterPro" id="IPR019861">
    <property type="entry name" value="PorP/SprF_Bacteroidetes"/>
</dbReference>
<accession>A0A4R2E7H2</accession>